<dbReference type="InterPro" id="IPR058240">
    <property type="entry name" value="rSAM_sf"/>
</dbReference>
<dbReference type="GO" id="GO:0046872">
    <property type="term" value="F:metal ion binding"/>
    <property type="evidence" value="ECO:0007669"/>
    <property type="project" value="UniProtKB-KW"/>
</dbReference>
<protein>
    <submittedName>
        <fullName evidence="7">Radical SAM domain-containing protein</fullName>
    </submittedName>
</protein>
<proteinExistence type="predicted"/>
<evidence type="ECO:0000259" key="6">
    <source>
        <dbReference type="Pfam" id="PF13186"/>
    </source>
</evidence>
<feature type="domain" description="Radical SAM core" evidence="5">
    <location>
        <begin position="15"/>
        <end position="119"/>
    </location>
</feature>
<feature type="domain" description="4Fe4S-binding SPASM" evidence="6">
    <location>
        <begin position="215"/>
        <end position="259"/>
    </location>
</feature>
<evidence type="ECO:0000256" key="1">
    <source>
        <dbReference type="ARBA" id="ARBA00022691"/>
    </source>
</evidence>
<dbReference type="EMBL" id="AMCI01009381">
    <property type="protein sequence ID" value="EJW89579.1"/>
    <property type="molecule type" value="Genomic_DNA"/>
</dbReference>
<dbReference type="Gene3D" id="3.20.20.70">
    <property type="entry name" value="Aldolase class I"/>
    <property type="match status" value="1"/>
</dbReference>
<keyword evidence="4" id="KW-0411">Iron-sulfur</keyword>
<comment type="caution">
    <text evidence="7">The sequence shown here is derived from an EMBL/GenBank/DDBJ whole genome shotgun (WGS) entry which is preliminary data.</text>
</comment>
<dbReference type="GO" id="GO:0003824">
    <property type="term" value="F:catalytic activity"/>
    <property type="evidence" value="ECO:0007669"/>
    <property type="project" value="InterPro"/>
</dbReference>
<keyword evidence="1" id="KW-0949">S-adenosyl-L-methionine</keyword>
<keyword evidence="2" id="KW-0479">Metal-binding</keyword>
<organism evidence="7">
    <name type="scientific">gut metagenome</name>
    <dbReference type="NCBI Taxonomy" id="749906"/>
    <lineage>
        <taxon>unclassified sequences</taxon>
        <taxon>metagenomes</taxon>
        <taxon>organismal metagenomes</taxon>
    </lineage>
</organism>
<dbReference type="GO" id="GO:0051536">
    <property type="term" value="F:iron-sulfur cluster binding"/>
    <property type="evidence" value="ECO:0007669"/>
    <property type="project" value="UniProtKB-KW"/>
</dbReference>
<dbReference type="InterPro" id="IPR023885">
    <property type="entry name" value="4Fe4S-binding_SPASM_dom"/>
</dbReference>
<gene>
    <name evidence="7" type="ORF">EVA_22315</name>
</gene>
<evidence type="ECO:0000313" key="7">
    <source>
        <dbReference type="EMBL" id="EJW89579.1"/>
    </source>
</evidence>
<evidence type="ECO:0000256" key="4">
    <source>
        <dbReference type="ARBA" id="ARBA00023014"/>
    </source>
</evidence>
<dbReference type="InterPro" id="IPR007197">
    <property type="entry name" value="rSAM"/>
</dbReference>
<sequence length="343" mass="39583">MHIIPIKPSGISLLVTLRCTSACDNCCFGCNPQQGRSMTFEEMKDYVDKSLEAYPDSITNLCLTGGECMLLKKEVDKIISYAQSKGLKSGIVSNAYWATDYDKAYRTLKRLKSKGLSSVCFSTGEDHNQYVPWRNVRHAAVAAARLGIDTELRVEYQFRFSEIARELNADDELMELVNQHKLKLINPCWIKYNNKGKKSRNFKTELIDYKEKLPCDFLFHDIIINPYGEVYACCGIGVSHIPQMRLGNIHQEPIRTIYERAFEDVLKIWLYTKGPQDVLEFVKKKKTGQKFNWHTRHNCDICRTIFTDKSILPILRDHVFEAASLPLLFYHCKAEAENEKRTK</sequence>
<dbReference type="AlphaFoldDB" id="J9FQF5"/>
<dbReference type="PANTHER" id="PTHR11228">
    <property type="entry name" value="RADICAL SAM DOMAIN PROTEIN"/>
    <property type="match status" value="1"/>
</dbReference>
<evidence type="ECO:0000256" key="3">
    <source>
        <dbReference type="ARBA" id="ARBA00023004"/>
    </source>
</evidence>
<reference evidence="7" key="1">
    <citation type="journal article" date="2012" name="PLoS ONE">
        <title>Gene sets for utilization of primary and secondary nutrition supplies in the distal gut of endangered iberian lynx.</title>
        <authorList>
            <person name="Alcaide M."/>
            <person name="Messina E."/>
            <person name="Richter M."/>
            <person name="Bargiela R."/>
            <person name="Peplies J."/>
            <person name="Huws S.A."/>
            <person name="Newbold C.J."/>
            <person name="Golyshin P.N."/>
            <person name="Simon M.A."/>
            <person name="Lopez G."/>
            <person name="Yakimov M.M."/>
            <person name="Ferrer M."/>
        </authorList>
    </citation>
    <scope>NUCLEOTIDE SEQUENCE</scope>
</reference>
<dbReference type="InterPro" id="IPR013785">
    <property type="entry name" value="Aldolase_TIM"/>
</dbReference>
<dbReference type="PANTHER" id="PTHR11228:SF7">
    <property type="entry name" value="PQQA PEPTIDE CYCLASE"/>
    <property type="match status" value="1"/>
</dbReference>
<dbReference type="CDD" id="cd01335">
    <property type="entry name" value="Radical_SAM"/>
    <property type="match status" value="1"/>
</dbReference>
<dbReference type="Pfam" id="PF04055">
    <property type="entry name" value="Radical_SAM"/>
    <property type="match status" value="1"/>
</dbReference>
<accession>J9FQF5</accession>
<dbReference type="Pfam" id="PF13186">
    <property type="entry name" value="SPASM"/>
    <property type="match status" value="1"/>
</dbReference>
<dbReference type="CDD" id="cd21109">
    <property type="entry name" value="SPASM"/>
    <property type="match status" value="1"/>
</dbReference>
<name>J9FQF5_9ZZZZ</name>
<dbReference type="SUPFAM" id="SSF102114">
    <property type="entry name" value="Radical SAM enzymes"/>
    <property type="match status" value="1"/>
</dbReference>
<evidence type="ECO:0000259" key="5">
    <source>
        <dbReference type="Pfam" id="PF04055"/>
    </source>
</evidence>
<keyword evidence="3" id="KW-0408">Iron</keyword>
<dbReference type="InterPro" id="IPR050377">
    <property type="entry name" value="Radical_SAM_PqqE_MftC-like"/>
</dbReference>
<evidence type="ECO:0000256" key="2">
    <source>
        <dbReference type="ARBA" id="ARBA00022723"/>
    </source>
</evidence>